<proteinExistence type="predicted"/>
<name>A0A0A1VUZ9_MICAE</name>
<evidence type="ECO:0000313" key="2">
    <source>
        <dbReference type="Proteomes" id="UP000030321"/>
    </source>
</evidence>
<protein>
    <submittedName>
        <fullName evidence="1">Uncharacterized protein</fullName>
    </submittedName>
</protein>
<accession>A0A0A1VUZ9</accession>
<sequence length="59" mass="6740">MYPFPTGLVFSDQLSVISYQLSELSFQFADYSLPFTDHSKKAPHLPISPSPHFLLLNRI</sequence>
<organism evidence="1 2">
    <name type="scientific">Microcystis aeruginosa NIES-44</name>
    <dbReference type="NCBI Taxonomy" id="449439"/>
    <lineage>
        <taxon>Bacteria</taxon>
        <taxon>Bacillati</taxon>
        <taxon>Cyanobacteriota</taxon>
        <taxon>Cyanophyceae</taxon>
        <taxon>Oscillatoriophycideae</taxon>
        <taxon>Chroococcales</taxon>
        <taxon>Microcystaceae</taxon>
        <taxon>Microcystis</taxon>
    </lineage>
</organism>
<comment type="caution">
    <text evidence="1">The sequence shown here is derived from an EMBL/GenBank/DDBJ whole genome shotgun (WGS) entry which is preliminary data.</text>
</comment>
<evidence type="ECO:0000313" key="1">
    <source>
        <dbReference type="EMBL" id="GAL93106.1"/>
    </source>
</evidence>
<dbReference type="Proteomes" id="UP000030321">
    <property type="component" value="Unassembled WGS sequence"/>
</dbReference>
<gene>
    <name evidence="1" type="ORF">N44_01793</name>
</gene>
<dbReference type="EMBL" id="BBPA01000033">
    <property type="protein sequence ID" value="GAL93106.1"/>
    <property type="molecule type" value="Genomic_DNA"/>
</dbReference>
<dbReference type="AlphaFoldDB" id="A0A0A1VUZ9"/>
<reference evidence="2" key="1">
    <citation type="journal article" date="2015" name="Genome">
        <title>Whole Genome Sequence of the Non-Microcystin-Producing Microcystis aeruginosa Strain NIES-44.</title>
        <authorList>
            <person name="Okano K."/>
            <person name="Miyata N."/>
            <person name="Ozaki Y."/>
        </authorList>
    </citation>
    <scope>NUCLEOTIDE SEQUENCE [LARGE SCALE GENOMIC DNA]</scope>
    <source>
        <strain evidence="2">NIES-44</strain>
    </source>
</reference>